<name>A0A7G1NQ72_9ACTN</name>
<accession>A0A7G1NQ72</accession>
<dbReference type="AlphaFoldDB" id="A0A7G1NQ72"/>
<dbReference type="Proteomes" id="UP000516373">
    <property type="component" value="Chromosome"/>
</dbReference>
<dbReference type="KEGG" id="stui:GCM10017668_68420"/>
<feature type="region of interest" description="Disordered" evidence="1">
    <location>
        <begin position="39"/>
        <end position="70"/>
    </location>
</feature>
<gene>
    <name evidence="2" type="ORF">GCM10017668_68420</name>
</gene>
<feature type="region of interest" description="Disordered" evidence="1">
    <location>
        <begin position="1"/>
        <end position="25"/>
    </location>
</feature>
<protein>
    <submittedName>
        <fullName evidence="2">Uncharacterized protein</fullName>
    </submittedName>
</protein>
<sequence length="70" mass="7748">MGEQGGRDWVCMTPDDFDRDAPPRPEVDGRIPAELDECGTAPLFGDDPVPARTDGPTSRRVQRGYQGRLF</sequence>
<evidence type="ECO:0000256" key="1">
    <source>
        <dbReference type="SAM" id="MobiDB-lite"/>
    </source>
</evidence>
<proteinExistence type="predicted"/>
<dbReference type="EMBL" id="AP023439">
    <property type="protein sequence ID" value="BCL24999.1"/>
    <property type="molecule type" value="Genomic_DNA"/>
</dbReference>
<organism evidence="2 3">
    <name type="scientific">Streptomyces tuirus</name>
    <dbReference type="NCBI Taxonomy" id="68278"/>
    <lineage>
        <taxon>Bacteria</taxon>
        <taxon>Bacillati</taxon>
        <taxon>Actinomycetota</taxon>
        <taxon>Actinomycetes</taxon>
        <taxon>Kitasatosporales</taxon>
        <taxon>Streptomycetaceae</taxon>
        <taxon>Streptomyces</taxon>
    </lineage>
</organism>
<evidence type="ECO:0000313" key="2">
    <source>
        <dbReference type="EMBL" id="BCL24999.1"/>
    </source>
</evidence>
<evidence type="ECO:0000313" key="3">
    <source>
        <dbReference type="Proteomes" id="UP000516373"/>
    </source>
</evidence>
<reference evidence="2 3" key="1">
    <citation type="journal article" date="2014" name="Int. J. Syst. Evol. Microbiol.">
        <title>Complete genome sequence of Corynebacterium casei LMG S-19264T (=DSM 44701T), isolated from a smear-ripened cheese.</title>
        <authorList>
            <consortium name="US DOE Joint Genome Institute (JGI-PGF)"/>
            <person name="Walter F."/>
            <person name="Albersmeier A."/>
            <person name="Kalinowski J."/>
            <person name="Ruckert C."/>
        </authorList>
    </citation>
    <scope>NUCLEOTIDE SEQUENCE [LARGE SCALE GENOMIC DNA]</scope>
    <source>
        <strain evidence="2 3">JCM 4255</strain>
    </source>
</reference>